<comment type="caution">
    <text evidence="2">The sequence shown here is derived from an EMBL/GenBank/DDBJ whole genome shotgun (WGS) entry which is preliminary data.</text>
</comment>
<dbReference type="InterPro" id="IPR024399">
    <property type="entry name" value="DUF2628"/>
</dbReference>
<name>A0ABS4FU25_9BACL</name>
<sequence>MHCYHCSEFYEANAPACPMCGKERDISKNESANLNLFLNHELGLFVGTNTNFYMKNCTKSRYWNWSAFLFGGYWLIYRGMYAYLIVYLSLLLAYLCSATLYIWHSIDPFFVISQLTVVFLLLRAMFACLANHIYLCFATRKIQRLHQKYPDDVQSRNIRIMLAGRTNLYFPIAISMLPLILILFLIIYYVINMNHQPTQNIKVLSYCYNFFRYLVTQHLT</sequence>
<keyword evidence="1" id="KW-0472">Membrane</keyword>
<keyword evidence="3" id="KW-1185">Reference proteome</keyword>
<proteinExistence type="predicted"/>
<feature type="transmembrane region" description="Helical" evidence="1">
    <location>
        <begin position="168"/>
        <end position="191"/>
    </location>
</feature>
<evidence type="ECO:0000313" key="2">
    <source>
        <dbReference type="EMBL" id="MBP1906082.1"/>
    </source>
</evidence>
<feature type="transmembrane region" description="Helical" evidence="1">
    <location>
        <begin position="109"/>
        <end position="137"/>
    </location>
</feature>
<evidence type="ECO:0000313" key="3">
    <source>
        <dbReference type="Proteomes" id="UP001519272"/>
    </source>
</evidence>
<feature type="transmembrane region" description="Helical" evidence="1">
    <location>
        <begin position="84"/>
        <end position="103"/>
    </location>
</feature>
<protein>
    <recommendedName>
        <fullName evidence="4">DUF2628 domain-containing protein</fullName>
    </recommendedName>
</protein>
<dbReference type="Proteomes" id="UP001519272">
    <property type="component" value="Unassembled WGS sequence"/>
</dbReference>
<feature type="transmembrane region" description="Helical" evidence="1">
    <location>
        <begin position="62"/>
        <end position="77"/>
    </location>
</feature>
<accession>A0ABS4FU25</accession>
<keyword evidence="1" id="KW-1133">Transmembrane helix</keyword>
<evidence type="ECO:0008006" key="4">
    <source>
        <dbReference type="Google" id="ProtNLM"/>
    </source>
</evidence>
<dbReference type="EMBL" id="JAGGKG010000012">
    <property type="protein sequence ID" value="MBP1906082.1"/>
    <property type="molecule type" value="Genomic_DNA"/>
</dbReference>
<gene>
    <name evidence="2" type="ORF">J2Z32_002731</name>
</gene>
<dbReference type="Pfam" id="PF10947">
    <property type="entry name" value="DUF2628"/>
    <property type="match status" value="1"/>
</dbReference>
<evidence type="ECO:0000256" key="1">
    <source>
        <dbReference type="SAM" id="Phobius"/>
    </source>
</evidence>
<keyword evidence="1" id="KW-0812">Transmembrane</keyword>
<reference evidence="2 3" key="1">
    <citation type="submission" date="2021-03" db="EMBL/GenBank/DDBJ databases">
        <title>Genomic Encyclopedia of Type Strains, Phase IV (KMG-IV): sequencing the most valuable type-strain genomes for metagenomic binning, comparative biology and taxonomic classification.</title>
        <authorList>
            <person name="Goeker M."/>
        </authorList>
    </citation>
    <scope>NUCLEOTIDE SEQUENCE [LARGE SCALE GENOMIC DNA]</scope>
    <source>
        <strain evidence="2 3">DSM 14349</strain>
    </source>
</reference>
<organism evidence="2 3">
    <name type="scientific">Paenibacillus turicensis</name>
    <dbReference type="NCBI Taxonomy" id="160487"/>
    <lineage>
        <taxon>Bacteria</taxon>
        <taxon>Bacillati</taxon>
        <taxon>Bacillota</taxon>
        <taxon>Bacilli</taxon>
        <taxon>Bacillales</taxon>
        <taxon>Paenibacillaceae</taxon>
        <taxon>Paenibacillus</taxon>
    </lineage>
</organism>
<dbReference type="RefSeq" id="WP_210089683.1">
    <property type="nucleotide sequence ID" value="NZ_JAGGKG010000012.1"/>
</dbReference>